<sequence>MLNTKGEQILRLVGLVGSVWHRELQLCLGGASFSNRHTLPANFSPSDPFLSPSLSFEHFFPRIRVFAEHFFPPRSRPDAPATSAADALSPRGAGETRASTHLNFVCRRSVALCPRLQAEQVASLWIKDSWVFRGTRLHSGAETRGPGGDRGAKCLFSIIIMRQRCVLSPRLLPGDVTVNEPSHGRPALLHRLFLLDERPVNRAAMAALPSSLCVCSHLSWVASSECQRPARLRGPPTHRALPEESTQITFTV</sequence>
<evidence type="ECO:0000313" key="2">
    <source>
        <dbReference type="Proteomes" id="UP001153269"/>
    </source>
</evidence>
<dbReference type="AlphaFoldDB" id="A0A9N7TWR2"/>
<protein>
    <submittedName>
        <fullName evidence="1">Uncharacterized protein</fullName>
    </submittedName>
</protein>
<name>A0A9N7TWR2_PLEPL</name>
<comment type="caution">
    <text evidence="1">The sequence shown here is derived from an EMBL/GenBank/DDBJ whole genome shotgun (WGS) entry which is preliminary data.</text>
</comment>
<evidence type="ECO:0000313" key="1">
    <source>
        <dbReference type="EMBL" id="CAB1420561.1"/>
    </source>
</evidence>
<organism evidence="1 2">
    <name type="scientific">Pleuronectes platessa</name>
    <name type="common">European plaice</name>
    <dbReference type="NCBI Taxonomy" id="8262"/>
    <lineage>
        <taxon>Eukaryota</taxon>
        <taxon>Metazoa</taxon>
        <taxon>Chordata</taxon>
        <taxon>Craniata</taxon>
        <taxon>Vertebrata</taxon>
        <taxon>Euteleostomi</taxon>
        <taxon>Actinopterygii</taxon>
        <taxon>Neopterygii</taxon>
        <taxon>Teleostei</taxon>
        <taxon>Neoteleostei</taxon>
        <taxon>Acanthomorphata</taxon>
        <taxon>Carangaria</taxon>
        <taxon>Pleuronectiformes</taxon>
        <taxon>Pleuronectoidei</taxon>
        <taxon>Pleuronectidae</taxon>
        <taxon>Pleuronectes</taxon>
    </lineage>
</organism>
<keyword evidence="2" id="KW-1185">Reference proteome</keyword>
<dbReference type="EMBL" id="CADEAL010000464">
    <property type="protein sequence ID" value="CAB1420561.1"/>
    <property type="molecule type" value="Genomic_DNA"/>
</dbReference>
<accession>A0A9N7TWR2</accession>
<dbReference type="Proteomes" id="UP001153269">
    <property type="component" value="Unassembled WGS sequence"/>
</dbReference>
<proteinExistence type="predicted"/>
<gene>
    <name evidence="1" type="ORF">PLEPLA_LOCUS8436</name>
</gene>
<reference evidence="1" key="1">
    <citation type="submission" date="2020-03" db="EMBL/GenBank/DDBJ databases">
        <authorList>
            <person name="Weist P."/>
        </authorList>
    </citation>
    <scope>NUCLEOTIDE SEQUENCE</scope>
</reference>